<proteinExistence type="predicted"/>
<reference evidence="1" key="1">
    <citation type="submission" date="2016-10" db="EMBL/GenBank/DDBJ databases">
        <authorList>
            <person name="Varghese N."/>
        </authorList>
    </citation>
    <scope>NUCLEOTIDE SEQUENCE</scope>
</reference>
<dbReference type="EMBL" id="KY052848">
    <property type="protein sequence ID" value="ASF00629.1"/>
    <property type="molecule type" value="Genomic_DNA"/>
</dbReference>
<evidence type="ECO:0000313" key="1">
    <source>
        <dbReference type="EMBL" id="ASF00629.1"/>
    </source>
</evidence>
<name>A0A218MMW8_9VIRU</name>
<accession>A0A218MMW8</accession>
<sequence length="144" mass="15732">MFDVSRFFGKGDKNTLLLKNGLNFSHNGPYGVVEDGLVLDKFHVNTFSSAEYAIQVDYDTNNKELIKMLVTASPNQSALTIYARTNLGNNLITIDSTVDNSLCKITVSPTDKTQTEKYSGSKIIFSATYFATQNALVGGTQVTS</sequence>
<reference evidence="1" key="2">
    <citation type="journal article" date="2017" name="Nat. Commun.">
        <title>Single-virus genomics reveals hidden cosmopolitan and abundant viruses.</title>
        <authorList>
            <person name="Martinez-Hernandez F."/>
            <person name="Fornas O."/>
            <person name="Lluesma Gomez M."/>
            <person name="Bolduc B."/>
            <person name="de la Cruz Pena M.J."/>
            <person name="Martinez J.M."/>
            <person name="Anton J."/>
            <person name="Gasol J.M."/>
            <person name="Rosselli R."/>
            <person name="Rodriguez-Valera F."/>
            <person name="Sullivan M.B."/>
            <person name="Acinas S.G."/>
            <person name="Martinez-Garcia M."/>
        </authorList>
    </citation>
    <scope>NUCLEOTIDE SEQUENCE</scope>
</reference>
<protein>
    <submittedName>
        <fullName evidence="1">Uncharacterized protein</fullName>
    </submittedName>
</protein>
<organism evidence="1">
    <name type="scientific">uncultured virus</name>
    <dbReference type="NCBI Taxonomy" id="340016"/>
    <lineage>
        <taxon>Viruses</taxon>
        <taxon>environmental samples</taxon>
    </lineage>
</organism>